<comment type="caution">
    <text evidence="1">The sequence shown here is derived from an EMBL/GenBank/DDBJ whole genome shotgun (WGS) entry which is preliminary data.</text>
</comment>
<dbReference type="AlphaFoldDB" id="X1MTK9"/>
<accession>X1MTK9</accession>
<gene>
    <name evidence="1" type="ORF">S06H3_29470</name>
</gene>
<proteinExistence type="predicted"/>
<sequence>LDSPVSEAKANLTTLETRLSDARATKLDNLDRAISALNDLAQSDILSDATPFAGGNITRLDANISSRAPASEYDTEMDRIDADISTIVQQVALTGHPVDSIGKILYDFYNTRLTATICGYINNPNLATIDDISSLGATEIGYLDASILSRSSHNAAAIWAVATRNLTAQAFPFTNPGAEVDLTNLKTYLKNPSALVTLSNYKVAVGTIDSQTFPFTNPGAALEVGNIR</sequence>
<feature type="non-terminal residue" evidence="1">
    <location>
        <position position="1"/>
    </location>
</feature>
<evidence type="ECO:0000313" key="1">
    <source>
        <dbReference type="EMBL" id="GAI21356.1"/>
    </source>
</evidence>
<name>X1MTK9_9ZZZZ</name>
<dbReference type="EMBL" id="BARV01017266">
    <property type="protein sequence ID" value="GAI21356.1"/>
    <property type="molecule type" value="Genomic_DNA"/>
</dbReference>
<reference evidence="1" key="1">
    <citation type="journal article" date="2014" name="Front. Microbiol.">
        <title>High frequency of phylogenetically diverse reductive dehalogenase-homologous genes in deep subseafloor sedimentary metagenomes.</title>
        <authorList>
            <person name="Kawai M."/>
            <person name="Futagami T."/>
            <person name="Toyoda A."/>
            <person name="Takaki Y."/>
            <person name="Nishi S."/>
            <person name="Hori S."/>
            <person name="Arai W."/>
            <person name="Tsubouchi T."/>
            <person name="Morono Y."/>
            <person name="Uchiyama I."/>
            <person name="Ito T."/>
            <person name="Fujiyama A."/>
            <person name="Inagaki F."/>
            <person name="Takami H."/>
        </authorList>
    </citation>
    <scope>NUCLEOTIDE SEQUENCE</scope>
    <source>
        <strain evidence="1">Expedition CK06-06</strain>
    </source>
</reference>
<protein>
    <submittedName>
        <fullName evidence="1">Uncharacterized protein</fullName>
    </submittedName>
</protein>
<organism evidence="1">
    <name type="scientific">marine sediment metagenome</name>
    <dbReference type="NCBI Taxonomy" id="412755"/>
    <lineage>
        <taxon>unclassified sequences</taxon>
        <taxon>metagenomes</taxon>
        <taxon>ecological metagenomes</taxon>
    </lineage>
</organism>